<keyword evidence="4" id="KW-1185">Reference proteome</keyword>
<protein>
    <submittedName>
        <fullName evidence="3">Uncharacterized protein</fullName>
    </submittedName>
</protein>
<accession>A0A0D0CZ46</accession>
<dbReference type="AlphaFoldDB" id="A0A0D0CZ46"/>
<feature type="region of interest" description="Disordered" evidence="1">
    <location>
        <begin position="29"/>
        <end position="73"/>
    </location>
</feature>
<feature type="chain" id="PRO_5002220608" evidence="2">
    <location>
        <begin position="24"/>
        <end position="260"/>
    </location>
</feature>
<name>A0A0D0CZ46_9AGAR</name>
<keyword evidence="2" id="KW-0732">Signal</keyword>
<proteinExistence type="predicted"/>
<evidence type="ECO:0000256" key="1">
    <source>
        <dbReference type="SAM" id="MobiDB-lite"/>
    </source>
</evidence>
<evidence type="ECO:0000256" key="2">
    <source>
        <dbReference type="SAM" id="SignalP"/>
    </source>
</evidence>
<feature type="signal peptide" evidence="2">
    <location>
        <begin position="1"/>
        <end position="23"/>
    </location>
</feature>
<dbReference type="Proteomes" id="UP000053593">
    <property type="component" value="Unassembled WGS sequence"/>
</dbReference>
<evidence type="ECO:0000313" key="3">
    <source>
        <dbReference type="EMBL" id="KIK61778.1"/>
    </source>
</evidence>
<reference evidence="3 4" key="1">
    <citation type="submission" date="2014-04" db="EMBL/GenBank/DDBJ databases">
        <title>Evolutionary Origins and Diversification of the Mycorrhizal Mutualists.</title>
        <authorList>
            <consortium name="DOE Joint Genome Institute"/>
            <consortium name="Mycorrhizal Genomics Consortium"/>
            <person name="Kohler A."/>
            <person name="Kuo A."/>
            <person name="Nagy L.G."/>
            <person name="Floudas D."/>
            <person name="Copeland A."/>
            <person name="Barry K.W."/>
            <person name="Cichocki N."/>
            <person name="Veneault-Fourrey C."/>
            <person name="LaButti K."/>
            <person name="Lindquist E.A."/>
            <person name="Lipzen A."/>
            <person name="Lundell T."/>
            <person name="Morin E."/>
            <person name="Murat C."/>
            <person name="Riley R."/>
            <person name="Ohm R."/>
            <person name="Sun H."/>
            <person name="Tunlid A."/>
            <person name="Henrissat B."/>
            <person name="Grigoriev I.V."/>
            <person name="Hibbett D.S."/>
            <person name="Martin F."/>
        </authorList>
    </citation>
    <scope>NUCLEOTIDE SEQUENCE [LARGE SCALE GENOMIC DNA]</scope>
    <source>
        <strain evidence="3 4">FD-317 M1</strain>
    </source>
</reference>
<sequence>MLFPVPLHFFLAFLLASSALTSATPLKDSNGYRLARGLPPMPPRNFGRSKPGREPTPVLRARASPSPSPSGVVQYSGRLEVRSDNGSTIGYVQDKTGLPVAQGADLEISIMASSTRKEHLDVVAIGSTALPSSSIYVGASSKESAEATIGANSSSTLLFTNVQRTAPMSRPVMTSNRNASVESAIWKIDSNTKELTAQYVNPDGSLPTTFLVYNIEGQNLFFTGDVNSGNSSYEQAVSILRAITYFQLTGFLSQKLFIVN</sequence>
<dbReference type="HOGENOM" id="CLU_066064_1_0_1"/>
<dbReference type="OrthoDB" id="3167181at2759"/>
<organism evidence="3 4">
    <name type="scientific">Collybiopsis luxurians FD-317 M1</name>
    <dbReference type="NCBI Taxonomy" id="944289"/>
    <lineage>
        <taxon>Eukaryota</taxon>
        <taxon>Fungi</taxon>
        <taxon>Dikarya</taxon>
        <taxon>Basidiomycota</taxon>
        <taxon>Agaricomycotina</taxon>
        <taxon>Agaricomycetes</taxon>
        <taxon>Agaricomycetidae</taxon>
        <taxon>Agaricales</taxon>
        <taxon>Marasmiineae</taxon>
        <taxon>Omphalotaceae</taxon>
        <taxon>Collybiopsis</taxon>
        <taxon>Collybiopsis luxurians</taxon>
    </lineage>
</organism>
<evidence type="ECO:0000313" key="4">
    <source>
        <dbReference type="Proteomes" id="UP000053593"/>
    </source>
</evidence>
<gene>
    <name evidence="3" type="ORF">GYMLUDRAFT_199436</name>
</gene>
<dbReference type="EMBL" id="KN834770">
    <property type="protein sequence ID" value="KIK61778.1"/>
    <property type="molecule type" value="Genomic_DNA"/>
</dbReference>